<dbReference type="CDD" id="cd05399">
    <property type="entry name" value="NT_Rel-Spo_like"/>
    <property type="match status" value="1"/>
</dbReference>
<dbReference type="Proteomes" id="UP000183918">
    <property type="component" value="Unassembled WGS sequence"/>
</dbReference>
<keyword evidence="4" id="KW-0418">Kinase</keyword>
<organism evidence="4 5">
    <name type="scientific">Lachnobacterium bovis DSM 14045</name>
    <dbReference type="NCBI Taxonomy" id="1122142"/>
    <lineage>
        <taxon>Bacteria</taxon>
        <taxon>Bacillati</taxon>
        <taxon>Bacillota</taxon>
        <taxon>Clostridia</taxon>
        <taxon>Lachnospirales</taxon>
        <taxon>Lachnospiraceae</taxon>
        <taxon>Lachnobacterium</taxon>
    </lineage>
</organism>
<dbReference type="GO" id="GO:0015970">
    <property type="term" value="P:guanosine tetraphosphate biosynthetic process"/>
    <property type="evidence" value="ECO:0007669"/>
    <property type="project" value="UniProtKB-UniPathway"/>
</dbReference>
<evidence type="ECO:0000259" key="3">
    <source>
        <dbReference type="SMART" id="SM00954"/>
    </source>
</evidence>
<dbReference type="PANTHER" id="PTHR47837">
    <property type="entry name" value="GTP PYROPHOSPHOKINASE YJBM"/>
    <property type="match status" value="1"/>
</dbReference>
<dbReference type="Pfam" id="PF04607">
    <property type="entry name" value="RelA_SpoT"/>
    <property type="match status" value="1"/>
</dbReference>
<feature type="domain" description="RelA/SpoT" evidence="3">
    <location>
        <begin position="72"/>
        <end position="195"/>
    </location>
</feature>
<feature type="coiled-coil region" evidence="2">
    <location>
        <begin position="212"/>
        <end position="239"/>
    </location>
</feature>
<proteinExistence type="predicted"/>
<sequence>MDEILNKVKEKWIKENLLSDKVLDAINANIMPIERFMAYYRCAIMEVETKFKVLNEQFSLQYDRNPIESIKTRVKSVEGIIKKINKKNIPLSLEAIEENVTDIAGVRVICSFPEDIYYLADCLLQQDDITLIKKKDYIKNPKPSGYRSLHLIVEVPIFLENQKRPMKVEVQLRTIAMDFWASLEHKLQYKKNIPESEVEYLSKELEECARISASLDERMEKIRNRMNNCAKETNDINNEERKLFTALIRENAMNSDDLSFGETQNLAQSSRNMLTYNKENFFLEE</sequence>
<dbReference type="Gene3D" id="3.30.460.10">
    <property type="entry name" value="Beta Polymerase, domain 2"/>
    <property type="match status" value="1"/>
</dbReference>
<keyword evidence="4" id="KW-0808">Transferase</keyword>
<dbReference type="AlphaFoldDB" id="A0A1H3KMQ5"/>
<dbReference type="UniPathway" id="UPA00908">
    <property type="reaction ID" value="UER00884"/>
</dbReference>
<evidence type="ECO:0000256" key="2">
    <source>
        <dbReference type="SAM" id="Coils"/>
    </source>
</evidence>
<protein>
    <submittedName>
        <fullName evidence="4">Putative GTP pyrophosphokinase</fullName>
    </submittedName>
</protein>
<keyword evidence="5" id="KW-1185">Reference proteome</keyword>
<dbReference type="InterPro" id="IPR007685">
    <property type="entry name" value="RelA_SpoT"/>
</dbReference>
<dbReference type="STRING" id="1122142.SAMN02910414_01751"/>
<name>A0A1H3KMQ5_9FIRM</name>
<evidence type="ECO:0000313" key="5">
    <source>
        <dbReference type="Proteomes" id="UP000183918"/>
    </source>
</evidence>
<dbReference type="SMART" id="SM00954">
    <property type="entry name" value="RelA_SpoT"/>
    <property type="match status" value="1"/>
</dbReference>
<evidence type="ECO:0000256" key="1">
    <source>
        <dbReference type="ARBA" id="ARBA00004976"/>
    </source>
</evidence>
<reference evidence="4 5" key="1">
    <citation type="submission" date="2016-10" db="EMBL/GenBank/DDBJ databases">
        <authorList>
            <person name="de Groot N.N."/>
        </authorList>
    </citation>
    <scope>NUCLEOTIDE SEQUENCE [LARGE SCALE GENOMIC DNA]</scope>
    <source>
        <strain evidence="4 5">DSM 14045</strain>
    </source>
</reference>
<accession>A0A1H3KMQ5</accession>
<dbReference type="EMBL" id="FNPG01000021">
    <property type="protein sequence ID" value="SDY53035.1"/>
    <property type="molecule type" value="Genomic_DNA"/>
</dbReference>
<evidence type="ECO:0000313" key="4">
    <source>
        <dbReference type="EMBL" id="SDY53035.1"/>
    </source>
</evidence>
<gene>
    <name evidence="4" type="ORF">SAMN02910414_01751</name>
</gene>
<dbReference type="Gene3D" id="1.10.287.860">
    <property type="entry name" value="Nucleotidyltransferase"/>
    <property type="match status" value="1"/>
</dbReference>
<dbReference type="OrthoDB" id="9789634at2"/>
<dbReference type="PANTHER" id="PTHR47837:SF2">
    <property type="entry name" value="GTP PYROPHOSPHOKINASE YWAC"/>
    <property type="match status" value="1"/>
</dbReference>
<comment type="pathway">
    <text evidence="1">Purine metabolism; ppGpp biosynthesis; ppGpp from GTP: step 1/2.</text>
</comment>
<dbReference type="SUPFAM" id="SSF81301">
    <property type="entry name" value="Nucleotidyltransferase"/>
    <property type="match status" value="1"/>
</dbReference>
<dbReference type="InterPro" id="IPR052366">
    <property type="entry name" value="GTP_Pyrophosphokinase"/>
</dbReference>
<dbReference type="InterPro" id="IPR043519">
    <property type="entry name" value="NT_sf"/>
</dbReference>
<dbReference type="GO" id="GO:0016301">
    <property type="term" value="F:kinase activity"/>
    <property type="evidence" value="ECO:0007669"/>
    <property type="project" value="UniProtKB-KW"/>
</dbReference>
<keyword evidence="2" id="KW-0175">Coiled coil</keyword>